<name>A0A1W1ZXB1_KIBAR</name>
<evidence type="ECO:0000256" key="3">
    <source>
        <dbReference type="ARBA" id="ARBA00022475"/>
    </source>
</evidence>
<dbReference type="EMBL" id="FWXV01000001">
    <property type="protein sequence ID" value="SMC52771.1"/>
    <property type="molecule type" value="Genomic_DNA"/>
</dbReference>
<gene>
    <name evidence="9" type="ORF">SAMN05661093_00378</name>
</gene>
<dbReference type="Pfam" id="PF07690">
    <property type="entry name" value="MFS_1"/>
    <property type="match status" value="1"/>
</dbReference>
<protein>
    <submittedName>
        <fullName evidence="9">Major Facilitator Superfamily protein</fullName>
    </submittedName>
</protein>
<evidence type="ECO:0000313" key="10">
    <source>
        <dbReference type="Proteomes" id="UP000192674"/>
    </source>
</evidence>
<dbReference type="Gene3D" id="1.20.1250.20">
    <property type="entry name" value="MFS general substrate transporter like domains"/>
    <property type="match status" value="1"/>
</dbReference>
<evidence type="ECO:0000256" key="4">
    <source>
        <dbReference type="ARBA" id="ARBA00022692"/>
    </source>
</evidence>
<keyword evidence="4 7" id="KW-0812">Transmembrane</keyword>
<evidence type="ECO:0000256" key="5">
    <source>
        <dbReference type="ARBA" id="ARBA00022989"/>
    </source>
</evidence>
<dbReference type="Proteomes" id="UP000192674">
    <property type="component" value="Unassembled WGS sequence"/>
</dbReference>
<organism evidence="9 10">
    <name type="scientific">Kibdelosporangium aridum</name>
    <dbReference type="NCBI Taxonomy" id="2030"/>
    <lineage>
        <taxon>Bacteria</taxon>
        <taxon>Bacillati</taxon>
        <taxon>Actinomycetota</taxon>
        <taxon>Actinomycetes</taxon>
        <taxon>Pseudonocardiales</taxon>
        <taxon>Pseudonocardiaceae</taxon>
        <taxon>Kibdelosporangium</taxon>
    </lineage>
</organism>
<feature type="transmembrane region" description="Helical" evidence="7">
    <location>
        <begin position="66"/>
        <end position="85"/>
    </location>
</feature>
<feature type="transmembrane region" description="Helical" evidence="7">
    <location>
        <begin position="209"/>
        <end position="231"/>
    </location>
</feature>
<feature type="transmembrane region" description="Helical" evidence="7">
    <location>
        <begin position="325"/>
        <end position="343"/>
    </location>
</feature>
<dbReference type="PROSITE" id="PS50850">
    <property type="entry name" value="MFS"/>
    <property type="match status" value="1"/>
</dbReference>
<dbReference type="InterPro" id="IPR020846">
    <property type="entry name" value="MFS_dom"/>
</dbReference>
<evidence type="ECO:0000259" key="8">
    <source>
        <dbReference type="PROSITE" id="PS50850"/>
    </source>
</evidence>
<comment type="subcellular location">
    <subcellularLocation>
        <location evidence="1">Cell membrane</location>
        <topology evidence="1">Multi-pass membrane protein</topology>
    </subcellularLocation>
</comment>
<evidence type="ECO:0000256" key="1">
    <source>
        <dbReference type="ARBA" id="ARBA00004651"/>
    </source>
</evidence>
<feature type="transmembrane region" description="Helical" evidence="7">
    <location>
        <begin position="153"/>
        <end position="172"/>
    </location>
</feature>
<feature type="transmembrane region" description="Helical" evidence="7">
    <location>
        <begin position="349"/>
        <end position="372"/>
    </location>
</feature>
<sequence length="455" mass="46808">MVVLAIGAGVFSLLQSLIAPVLPTIQQELHTSQNTATWVLTAYLLSASIFTPVLGRVGDMVGKRRTLVAVLTALAVGLLLAALAPTIELLILARAVQGAGGAVFPLAYGIIRDEFPRARVAGAISTLSAIIAAGGGLGVILAGPIVSTLGMRWLFWLPMVTVLVTALAAHRFVPESPVRTPGRINWAATLLLSGWLVALLLGVSQGTSWGWGSPAVLTLFAVAVVLLGLWVRLEMRSANPLIDMRMMRLPAVWTTNAVAFLFGAAMFAAWAFIPQLAQTPPSQGYGFGASVSQAGLLMLPMLVAMFIVGILSGRMAPFFSFRAQLAAGSVLSAVACAVLAVAHDRAWEVAVGGGLLGLGIGLAYATMTNLVVEAVPVTQTSVASGMNANIRTIGGSIGAGVMSSLVTAQLGIAGLPLEAGYTTGFATFAVISIVAAGAALLVPRVRKAELQPAAA</sequence>
<feature type="transmembrane region" description="Helical" evidence="7">
    <location>
        <begin position="393"/>
        <end position="415"/>
    </location>
</feature>
<feature type="transmembrane region" description="Helical" evidence="7">
    <location>
        <begin position="184"/>
        <end position="203"/>
    </location>
</feature>
<feature type="transmembrane region" description="Helical" evidence="7">
    <location>
        <begin position="421"/>
        <end position="442"/>
    </location>
</feature>
<feature type="transmembrane region" description="Helical" evidence="7">
    <location>
        <begin position="251"/>
        <end position="273"/>
    </location>
</feature>
<feature type="transmembrane region" description="Helical" evidence="7">
    <location>
        <begin position="33"/>
        <end position="54"/>
    </location>
</feature>
<dbReference type="PANTHER" id="PTHR42718:SF46">
    <property type="entry name" value="BLR6921 PROTEIN"/>
    <property type="match status" value="1"/>
</dbReference>
<dbReference type="GO" id="GO:0005886">
    <property type="term" value="C:plasma membrane"/>
    <property type="evidence" value="ECO:0007669"/>
    <property type="project" value="UniProtKB-SubCell"/>
</dbReference>
<evidence type="ECO:0000313" key="9">
    <source>
        <dbReference type="EMBL" id="SMC52771.1"/>
    </source>
</evidence>
<keyword evidence="5 7" id="KW-1133">Transmembrane helix</keyword>
<dbReference type="GO" id="GO:0022857">
    <property type="term" value="F:transmembrane transporter activity"/>
    <property type="evidence" value="ECO:0007669"/>
    <property type="project" value="InterPro"/>
</dbReference>
<proteinExistence type="predicted"/>
<keyword evidence="6 7" id="KW-0472">Membrane</keyword>
<evidence type="ECO:0000256" key="7">
    <source>
        <dbReference type="SAM" id="Phobius"/>
    </source>
</evidence>
<dbReference type="SUPFAM" id="SSF103473">
    <property type="entry name" value="MFS general substrate transporter"/>
    <property type="match status" value="1"/>
</dbReference>
<keyword evidence="2" id="KW-0813">Transport</keyword>
<feature type="transmembrane region" description="Helical" evidence="7">
    <location>
        <begin position="91"/>
        <end position="111"/>
    </location>
</feature>
<dbReference type="InterPro" id="IPR011701">
    <property type="entry name" value="MFS"/>
</dbReference>
<keyword evidence="10" id="KW-1185">Reference proteome</keyword>
<evidence type="ECO:0000256" key="2">
    <source>
        <dbReference type="ARBA" id="ARBA00022448"/>
    </source>
</evidence>
<feature type="domain" description="Major facilitator superfamily (MFS) profile" evidence="8">
    <location>
        <begin position="1"/>
        <end position="447"/>
    </location>
</feature>
<keyword evidence="3" id="KW-1003">Cell membrane</keyword>
<dbReference type="Gene3D" id="1.20.1720.10">
    <property type="entry name" value="Multidrug resistance protein D"/>
    <property type="match status" value="1"/>
</dbReference>
<feature type="transmembrane region" description="Helical" evidence="7">
    <location>
        <begin position="293"/>
        <end position="313"/>
    </location>
</feature>
<dbReference type="InterPro" id="IPR036259">
    <property type="entry name" value="MFS_trans_sf"/>
</dbReference>
<dbReference type="AlphaFoldDB" id="A0A1W1ZXB1"/>
<feature type="transmembrane region" description="Helical" evidence="7">
    <location>
        <begin position="123"/>
        <end position="147"/>
    </location>
</feature>
<dbReference type="CDD" id="cd17504">
    <property type="entry name" value="MFS_MMR_MDR_like"/>
    <property type="match status" value="1"/>
</dbReference>
<evidence type="ECO:0000256" key="6">
    <source>
        <dbReference type="ARBA" id="ARBA00023136"/>
    </source>
</evidence>
<dbReference type="PANTHER" id="PTHR42718">
    <property type="entry name" value="MAJOR FACILITATOR SUPERFAMILY MULTIDRUG TRANSPORTER MFSC"/>
    <property type="match status" value="1"/>
</dbReference>
<reference evidence="9 10" key="1">
    <citation type="submission" date="2017-04" db="EMBL/GenBank/DDBJ databases">
        <authorList>
            <person name="Afonso C.L."/>
            <person name="Miller P.J."/>
            <person name="Scott M.A."/>
            <person name="Spackman E."/>
            <person name="Goraichik I."/>
            <person name="Dimitrov K.M."/>
            <person name="Suarez D.L."/>
            <person name="Swayne D.E."/>
        </authorList>
    </citation>
    <scope>NUCLEOTIDE SEQUENCE [LARGE SCALE GENOMIC DNA]</scope>
    <source>
        <strain evidence="9 10">DSM 43828</strain>
    </source>
</reference>
<accession>A0A1W1ZXB1</accession>